<evidence type="ECO:0000256" key="6">
    <source>
        <dbReference type="ARBA" id="ARBA00023274"/>
    </source>
</evidence>
<dbReference type="GO" id="GO:0006412">
    <property type="term" value="P:translation"/>
    <property type="evidence" value="ECO:0007669"/>
    <property type="project" value="UniProtKB-UniRule"/>
</dbReference>
<dbReference type="InterPro" id="IPR018271">
    <property type="entry name" value="Ribosomal_uS14_CS"/>
</dbReference>
<accession>A0A1F7SWA7</accession>
<evidence type="ECO:0000256" key="7">
    <source>
        <dbReference type="ARBA" id="ARBA00035167"/>
    </source>
</evidence>
<evidence type="ECO:0000256" key="2">
    <source>
        <dbReference type="ARBA" id="ARBA00022730"/>
    </source>
</evidence>
<keyword evidence="5 9" id="KW-0689">Ribosomal protein</keyword>
<reference evidence="10 11" key="1">
    <citation type="journal article" date="2016" name="Nat. Commun.">
        <title>Thousands of microbial genomes shed light on interconnected biogeochemical processes in an aquifer system.</title>
        <authorList>
            <person name="Anantharaman K."/>
            <person name="Brown C.T."/>
            <person name="Hug L.A."/>
            <person name="Sharon I."/>
            <person name="Castelle C.J."/>
            <person name="Probst A.J."/>
            <person name="Thomas B.C."/>
            <person name="Singh A."/>
            <person name="Wilkins M.J."/>
            <person name="Karaoz U."/>
            <person name="Brodie E.L."/>
            <person name="Williams K.H."/>
            <person name="Hubbard S.S."/>
            <person name="Banfield J.F."/>
        </authorList>
    </citation>
    <scope>NUCLEOTIDE SEQUENCE [LARGE SCALE GENOMIC DNA]</scope>
</reference>
<dbReference type="SUPFAM" id="SSF57716">
    <property type="entry name" value="Glucocorticoid receptor-like (DNA-binding domain)"/>
    <property type="match status" value="1"/>
</dbReference>
<gene>
    <name evidence="9" type="primary">rpsZ</name>
    <name evidence="9" type="synonym">rpsN</name>
    <name evidence="10" type="ORF">A2367_00180</name>
</gene>
<dbReference type="GO" id="GO:0008270">
    <property type="term" value="F:zinc ion binding"/>
    <property type="evidence" value="ECO:0007669"/>
    <property type="project" value="UniProtKB-UniRule"/>
</dbReference>
<dbReference type="GO" id="GO:0003735">
    <property type="term" value="F:structural constituent of ribosome"/>
    <property type="evidence" value="ECO:0007669"/>
    <property type="project" value="InterPro"/>
</dbReference>
<dbReference type="InterPro" id="IPR023053">
    <property type="entry name" value="Ribosomal_uS14_bact"/>
</dbReference>
<keyword evidence="1 9" id="KW-0479">Metal-binding</keyword>
<dbReference type="PANTHER" id="PTHR19836">
    <property type="entry name" value="30S RIBOSOMAL PROTEIN S14"/>
    <property type="match status" value="1"/>
</dbReference>
<dbReference type="AlphaFoldDB" id="A0A1F7SWA7"/>
<dbReference type="FunFam" id="4.10.830.10:FF:000001">
    <property type="entry name" value="30S ribosomal protein S14 type Z"/>
    <property type="match status" value="1"/>
</dbReference>
<keyword evidence="6 9" id="KW-0687">Ribonucleoprotein</keyword>
<evidence type="ECO:0000256" key="3">
    <source>
        <dbReference type="ARBA" id="ARBA00022833"/>
    </source>
</evidence>
<dbReference type="PROSITE" id="PS00527">
    <property type="entry name" value="RIBOSOMAL_S14"/>
    <property type="match status" value="1"/>
</dbReference>
<comment type="function">
    <text evidence="9">Binds 16S rRNA, required for the assembly of 30S particles and may also be responsible for determining the conformation of the 16S rRNA at the A site.</text>
</comment>
<evidence type="ECO:0000256" key="1">
    <source>
        <dbReference type="ARBA" id="ARBA00022723"/>
    </source>
</evidence>
<dbReference type="GO" id="GO:0015935">
    <property type="term" value="C:small ribosomal subunit"/>
    <property type="evidence" value="ECO:0007669"/>
    <property type="project" value="TreeGrafter"/>
</dbReference>
<feature type="binding site" evidence="9">
    <location>
        <position position="43"/>
    </location>
    <ligand>
        <name>Zn(2+)</name>
        <dbReference type="ChEBI" id="CHEBI:29105"/>
    </ligand>
</feature>
<dbReference type="InterPro" id="IPR043140">
    <property type="entry name" value="Ribosomal_uS14_sf"/>
</dbReference>
<organism evidence="10 11">
    <name type="scientific">Candidatus Shapirobacteria bacterium RIFOXYB1_FULL_38_38</name>
    <dbReference type="NCBI Taxonomy" id="1802151"/>
    <lineage>
        <taxon>Bacteria</taxon>
        <taxon>Candidatus Shapironibacteriota</taxon>
    </lineage>
</organism>
<keyword evidence="2 9" id="KW-0699">rRNA-binding</keyword>
<dbReference type="GO" id="GO:0019843">
    <property type="term" value="F:rRNA binding"/>
    <property type="evidence" value="ECO:0007669"/>
    <property type="project" value="UniProtKB-UniRule"/>
</dbReference>
<dbReference type="HAMAP" id="MF_01364_B">
    <property type="entry name" value="Ribosomal_uS14_2_B"/>
    <property type="match status" value="1"/>
</dbReference>
<sequence>MATKAKIARESKKLKFKTRYHNRCNICGRPRGYIRFFGLCRICFRRLAHAGVLPGVKKASW</sequence>
<dbReference type="PANTHER" id="PTHR19836:SF19">
    <property type="entry name" value="SMALL RIBOSOMAL SUBUNIT PROTEIN US14M"/>
    <property type="match status" value="1"/>
</dbReference>
<comment type="subunit">
    <text evidence="9">Part of the 30S ribosomal subunit. Contacts proteins S3 and S10.</text>
</comment>
<comment type="cofactor">
    <cofactor evidence="9">
        <name>Zn(2+)</name>
        <dbReference type="ChEBI" id="CHEBI:29105"/>
    </cofactor>
    <text evidence="9">Binds 1 zinc ion per subunit.</text>
</comment>
<dbReference type="EMBL" id="MGDL01000013">
    <property type="protein sequence ID" value="OGL57457.1"/>
    <property type="molecule type" value="Genomic_DNA"/>
</dbReference>
<comment type="similarity">
    <text evidence="8 9">Belongs to the universal ribosomal protein uS14 family. Zinc-binding uS14 subfamily.</text>
</comment>
<name>A0A1F7SWA7_9BACT</name>
<keyword evidence="3 9" id="KW-0862">Zinc</keyword>
<evidence type="ECO:0000256" key="9">
    <source>
        <dbReference type="HAMAP-Rule" id="MF_01364"/>
    </source>
</evidence>
<evidence type="ECO:0000313" key="11">
    <source>
        <dbReference type="Proteomes" id="UP000179812"/>
    </source>
</evidence>
<proteinExistence type="inferred from homology"/>
<comment type="caution">
    <text evidence="10">The sequence shown here is derived from an EMBL/GenBank/DDBJ whole genome shotgun (WGS) entry which is preliminary data.</text>
</comment>
<dbReference type="NCBIfam" id="NF005974">
    <property type="entry name" value="PRK08061.1"/>
    <property type="match status" value="1"/>
</dbReference>
<evidence type="ECO:0000313" key="10">
    <source>
        <dbReference type="EMBL" id="OGL57457.1"/>
    </source>
</evidence>
<feature type="binding site" evidence="9">
    <location>
        <position position="24"/>
    </location>
    <ligand>
        <name>Zn(2+)</name>
        <dbReference type="ChEBI" id="CHEBI:29105"/>
    </ligand>
</feature>
<protein>
    <recommendedName>
        <fullName evidence="7 9">Small ribosomal subunit protein uS14</fullName>
    </recommendedName>
</protein>
<dbReference type="Proteomes" id="UP000179812">
    <property type="component" value="Unassembled WGS sequence"/>
</dbReference>
<evidence type="ECO:0000256" key="5">
    <source>
        <dbReference type="ARBA" id="ARBA00022980"/>
    </source>
</evidence>
<feature type="binding site" evidence="9">
    <location>
        <position position="40"/>
    </location>
    <ligand>
        <name>Zn(2+)</name>
        <dbReference type="ChEBI" id="CHEBI:29105"/>
    </ligand>
</feature>
<evidence type="ECO:0000256" key="8">
    <source>
        <dbReference type="ARBA" id="ARBA00060857"/>
    </source>
</evidence>
<dbReference type="InterPro" id="IPR001209">
    <property type="entry name" value="Ribosomal_uS14"/>
</dbReference>
<dbReference type="Pfam" id="PF00253">
    <property type="entry name" value="Ribosomal_S14"/>
    <property type="match status" value="1"/>
</dbReference>
<evidence type="ECO:0000256" key="4">
    <source>
        <dbReference type="ARBA" id="ARBA00022884"/>
    </source>
</evidence>
<dbReference type="Gene3D" id="4.10.830.10">
    <property type="entry name" value="30s Ribosomal Protein S14, Chain N"/>
    <property type="match status" value="1"/>
</dbReference>
<dbReference type="GO" id="GO:0005737">
    <property type="term" value="C:cytoplasm"/>
    <property type="evidence" value="ECO:0007669"/>
    <property type="project" value="UniProtKB-ARBA"/>
</dbReference>
<keyword evidence="4 9" id="KW-0694">RNA-binding</keyword>
<feature type="binding site" evidence="9">
    <location>
        <position position="27"/>
    </location>
    <ligand>
        <name>Zn(2+)</name>
        <dbReference type="ChEBI" id="CHEBI:29105"/>
    </ligand>
</feature>